<proteinExistence type="predicted"/>
<dbReference type="Proteomes" id="UP001523219">
    <property type="component" value="Unassembled WGS sequence"/>
</dbReference>
<evidence type="ECO:0000256" key="1">
    <source>
        <dbReference type="SAM" id="SignalP"/>
    </source>
</evidence>
<evidence type="ECO:0000259" key="2">
    <source>
        <dbReference type="Pfam" id="PF19816"/>
    </source>
</evidence>
<keyword evidence="1" id="KW-0732">Signal</keyword>
<evidence type="ECO:0000313" key="3">
    <source>
        <dbReference type="EMBL" id="MCN9242941.1"/>
    </source>
</evidence>
<dbReference type="InterPro" id="IPR046266">
    <property type="entry name" value="DUF6299"/>
</dbReference>
<evidence type="ECO:0000313" key="4">
    <source>
        <dbReference type="Proteomes" id="UP001523219"/>
    </source>
</evidence>
<feature type="signal peptide" evidence="1">
    <location>
        <begin position="1"/>
        <end position="24"/>
    </location>
</feature>
<feature type="chain" id="PRO_5046860646" evidence="1">
    <location>
        <begin position="25"/>
        <end position="140"/>
    </location>
</feature>
<name>A0ABT0ZHB0_9ACTN</name>
<reference evidence="3 4" key="1">
    <citation type="submission" date="2022-05" db="EMBL/GenBank/DDBJ databases">
        <title>Streptomyces sp. nov. RY43-2 isolated from soil of a peat swamp forest.</title>
        <authorList>
            <person name="Kanchanasin P."/>
            <person name="Tanasupawat S."/>
            <person name="Phongsopitanun W."/>
        </authorList>
    </citation>
    <scope>NUCLEOTIDE SEQUENCE [LARGE SCALE GENOMIC DNA]</scope>
    <source>
        <strain evidence="3 4">RY43-2</strain>
    </source>
</reference>
<gene>
    <name evidence="3" type="ORF">NGF19_19420</name>
</gene>
<dbReference type="EMBL" id="JAMWMR010000017">
    <property type="protein sequence ID" value="MCN9242941.1"/>
    <property type="molecule type" value="Genomic_DNA"/>
</dbReference>
<organism evidence="3 4">
    <name type="scientific">Streptomyces macrolidinus</name>
    <dbReference type="NCBI Taxonomy" id="2952607"/>
    <lineage>
        <taxon>Bacteria</taxon>
        <taxon>Bacillati</taxon>
        <taxon>Actinomycetota</taxon>
        <taxon>Actinomycetes</taxon>
        <taxon>Kitasatosporales</taxon>
        <taxon>Streptomycetaceae</taxon>
        <taxon>Streptomyces</taxon>
    </lineage>
</organism>
<protein>
    <submittedName>
        <fullName evidence="3">DUF6299 family protein</fullName>
    </submittedName>
</protein>
<dbReference type="Pfam" id="PF19816">
    <property type="entry name" value="DUF6299"/>
    <property type="match status" value="1"/>
</dbReference>
<comment type="caution">
    <text evidence="3">The sequence shown here is derived from an EMBL/GenBank/DDBJ whole genome shotgun (WGS) entry which is preliminary data.</text>
</comment>
<dbReference type="RefSeq" id="WP_252426266.1">
    <property type="nucleotide sequence ID" value="NZ_JAMWMR010000017.1"/>
</dbReference>
<feature type="domain" description="DUF6299" evidence="2">
    <location>
        <begin position="30"/>
        <end position="139"/>
    </location>
</feature>
<sequence length="140" mass="15125">MSLRHALGAAVAATLLLSAAPAAGATSGSYDRLTIDSTGRLTRYGVLTLSGSYRCRHSTGPTFIASSISQRDPRVRHGIGGTMAICDGTWHRWANSERNEGVYHLGRAYVEATLMELSGHGLPLPHFHAVQRKTITLVRR</sequence>
<keyword evidence="4" id="KW-1185">Reference proteome</keyword>
<accession>A0ABT0ZHB0</accession>